<dbReference type="InterPro" id="IPR011044">
    <property type="entry name" value="Quino_amine_DH_bsu"/>
</dbReference>
<feature type="transmembrane region" description="Helical" evidence="1">
    <location>
        <begin position="148"/>
        <end position="170"/>
    </location>
</feature>
<keyword evidence="1" id="KW-0812">Transmembrane</keyword>
<dbReference type="AlphaFoldDB" id="A0A815ATM0"/>
<protein>
    <recommendedName>
        <fullName evidence="5">Transmembrane protein</fullName>
    </recommendedName>
</protein>
<name>A0A815ATM0_9BILA</name>
<evidence type="ECO:0000313" key="4">
    <source>
        <dbReference type="Proteomes" id="UP000663891"/>
    </source>
</evidence>
<comment type="caution">
    <text evidence="2">The sequence shown here is derived from an EMBL/GenBank/DDBJ whole genome shotgun (WGS) entry which is preliminary data.</text>
</comment>
<dbReference type="Proteomes" id="UP000663891">
    <property type="component" value="Unassembled WGS sequence"/>
</dbReference>
<dbReference type="SUPFAM" id="SSF50969">
    <property type="entry name" value="YVTN repeat-like/Quinoprotein amine dehydrogenase"/>
    <property type="match status" value="1"/>
</dbReference>
<sequence length="604" mass="68116">MEIAVVENDYVLPTVMYEHDWIHILYMGISTIFFLIQVCQRISVDLFYSSNDLKTGIYIPSLNRYPTELTPSPSSISYIWYIVFIWQAILIIYSIIGVFRRTSSGSYFYQHPCAMNKWCFFYMAFGLILYTPQLAAAAKNKYGIGISIFRHVGTLCEVLIILVVVHVSLWENLNNYLRQRFFVDVWLTRLLYHNGLALWASVLFYESCLSIVIGFIYSNYISPITASFIGCSVLLFGLLILSILENIIFYNSLAFTLSPWFAFTWLLGGIVFRQHDELSSSIDVICFSSDLSCQLFSNLSSYPFQIINNSNVTVYLLQPLVEYTPCCSNLTWLITQMKSRMNSLNISSITGLALDSNNNRLATVASSKLQLVSTTSFSFVNSSINLPPGSQAISYSQGSFYVGIFPVATPYTLYIYSSLNLTKTGNMNFTQGGPQRIIWLFSNTLVCVLTQTNPSSVSKANFYNWPSNTLNQSITLPITNAYGLGKASNNDSFVYITDGSWGGNIWQLKTTSPYNFTLFATSASSSESPTSVTFDGCNRMWAAFANFGVRIYDINSRSLLYAWNLNSTYSMLYDIVITNQYQLYLADKTSGTLARYGSVLQCTN</sequence>
<keyword evidence="1" id="KW-1133">Transmembrane helix</keyword>
<feature type="transmembrane region" description="Helical" evidence="1">
    <location>
        <begin position="21"/>
        <end position="39"/>
    </location>
</feature>
<reference evidence="2" key="1">
    <citation type="submission" date="2021-02" db="EMBL/GenBank/DDBJ databases">
        <authorList>
            <person name="Nowell W R."/>
        </authorList>
    </citation>
    <scope>NUCLEOTIDE SEQUENCE</scope>
</reference>
<dbReference type="Proteomes" id="UP000663881">
    <property type="component" value="Unassembled WGS sequence"/>
</dbReference>
<feature type="transmembrane region" description="Helical" evidence="1">
    <location>
        <begin position="190"/>
        <end position="217"/>
    </location>
</feature>
<gene>
    <name evidence="3" type="ORF">OKA104_LOCUS12833</name>
    <name evidence="2" type="ORF">VCS650_LOCUS28876</name>
</gene>
<dbReference type="OrthoDB" id="5586934at2759"/>
<dbReference type="PANTHER" id="PTHR33802">
    <property type="entry name" value="SI:CH211-161H7.5-RELATED"/>
    <property type="match status" value="1"/>
</dbReference>
<dbReference type="PANTHER" id="PTHR33802:SF1">
    <property type="entry name" value="XK-RELATED PROTEIN"/>
    <property type="match status" value="1"/>
</dbReference>
<evidence type="ECO:0000313" key="2">
    <source>
        <dbReference type="EMBL" id="CAF1261085.1"/>
    </source>
</evidence>
<feature type="transmembrane region" description="Helical" evidence="1">
    <location>
        <begin position="119"/>
        <end position="136"/>
    </location>
</feature>
<feature type="transmembrane region" description="Helical" evidence="1">
    <location>
        <begin position="78"/>
        <end position="99"/>
    </location>
</feature>
<keyword evidence="1" id="KW-0472">Membrane</keyword>
<dbReference type="EMBL" id="CAJNON010000435">
    <property type="protein sequence ID" value="CAF1261085.1"/>
    <property type="molecule type" value="Genomic_DNA"/>
</dbReference>
<organism evidence="2 4">
    <name type="scientific">Adineta steineri</name>
    <dbReference type="NCBI Taxonomy" id="433720"/>
    <lineage>
        <taxon>Eukaryota</taxon>
        <taxon>Metazoa</taxon>
        <taxon>Spiralia</taxon>
        <taxon>Gnathifera</taxon>
        <taxon>Rotifera</taxon>
        <taxon>Eurotatoria</taxon>
        <taxon>Bdelloidea</taxon>
        <taxon>Adinetida</taxon>
        <taxon>Adinetidae</taxon>
        <taxon>Adineta</taxon>
    </lineage>
</organism>
<evidence type="ECO:0008006" key="5">
    <source>
        <dbReference type="Google" id="ProtNLM"/>
    </source>
</evidence>
<feature type="transmembrane region" description="Helical" evidence="1">
    <location>
        <begin position="250"/>
        <end position="272"/>
    </location>
</feature>
<evidence type="ECO:0000313" key="3">
    <source>
        <dbReference type="EMBL" id="CAF3705944.1"/>
    </source>
</evidence>
<dbReference type="EMBL" id="CAJOAY010000629">
    <property type="protein sequence ID" value="CAF3705944.1"/>
    <property type="molecule type" value="Genomic_DNA"/>
</dbReference>
<proteinExistence type="predicted"/>
<accession>A0A815ATM0</accession>
<evidence type="ECO:0000256" key="1">
    <source>
        <dbReference type="SAM" id="Phobius"/>
    </source>
</evidence>
<feature type="transmembrane region" description="Helical" evidence="1">
    <location>
        <begin position="224"/>
        <end position="244"/>
    </location>
</feature>